<gene>
    <name evidence="2" type="ORF">Aiant_75900</name>
</gene>
<dbReference type="SMART" id="SM00382">
    <property type="entry name" value="AAA"/>
    <property type="match status" value="1"/>
</dbReference>
<dbReference type="SUPFAM" id="SSF52540">
    <property type="entry name" value="P-loop containing nucleoside triphosphate hydrolases"/>
    <property type="match status" value="1"/>
</dbReference>
<accession>A0ABM7M5K4</accession>
<sequence>MSIIESPVVVAVCGSPGAGKTTTARAVATRLGVPLLSRDEIADGLRLSGVPAAAIRERAEALLVTTATGLAAAGTSFVVDNSVLSGGLVDGLLGAGARLLAVHVVARDEVVGARLRERVAVGRPGETVVRDGDRRLLALFEQGAMRQSVFEPPAGPYPVVEIDTSDGTPGVEQIVEAAGSR</sequence>
<dbReference type="EMBL" id="AP023356">
    <property type="protein sequence ID" value="BCJ46933.1"/>
    <property type="molecule type" value="Genomic_DNA"/>
</dbReference>
<organism evidence="2 3">
    <name type="scientific">Actinoplanes ianthinogenes</name>
    <dbReference type="NCBI Taxonomy" id="122358"/>
    <lineage>
        <taxon>Bacteria</taxon>
        <taxon>Bacillati</taxon>
        <taxon>Actinomycetota</taxon>
        <taxon>Actinomycetes</taxon>
        <taxon>Micromonosporales</taxon>
        <taxon>Micromonosporaceae</taxon>
        <taxon>Actinoplanes</taxon>
    </lineage>
</organism>
<evidence type="ECO:0000259" key="1">
    <source>
        <dbReference type="SMART" id="SM00382"/>
    </source>
</evidence>
<keyword evidence="3" id="KW-1185">Reference proteome</keyword>
<dbReference type="InterPro" id="IPR003593">
    <property type="entry name" value="AAA+_ATPase"/>
</dbReference>
<feature type="domain" description="AAA+ ATPase" evidence="1">
    <location>
        <begin position="6"/>
        <end position="125"/>
    </location>
</feature>
<proteinExistence type="predicted"/>
<dbReference type="InterPro" id="IPR027417">
    <property type="entry name" value="P-loop_NTPase"/>
</dbReference>
<evidence type="ECO:0000313" key="3">
    <source>
        <dbReference type="Proteomes" id="UP000676967"/>
    </source>
</evidence>
<dbReference type="RefSeq" id="WP_189331519.1">
    <property type="nucleotide sequence ID" value="NZ_AP023356.1"/>
</dbReference>
<dbReference type="Gene3D" id="3.40.50.300">
    <property type="entry name" value="P-loop containing nucleotide triphosphate hydrolases"/>
    <property type="match status" value="1"/>
</dbReference>
<reference evidence="2 3" key="1">
    <citation type="submission" date="2020-08" db="EMBL/GenBank/DDBJ databases">
        <title>Whole genome shotgun sequence of Actinoplanes ianthinogenes NBRC 13996.</title>
        <authorList>
            <person name="Komaki H."/>
            <person name="Tamura T."/>
        </authorList>
    </citation>
    <scope>NUCLEOTIDE SEQUENCE [LARGE SCALE GENOMIC DNA]</scope>
    <source>
        <strain evidence="2 3">NBRC 13996</strain>
    </source>
</reference>
<dbReference type="Pfam" id="PF13671">
    <property type="entry name" value="AAA_33"/>
    <property type="match status" value="1"/>
</dbReference>
<evidence type="ECO:0000313" key="2">
    <source>
        <dbReference type="EMBL" id="BCJ46933.1"/>
    </source>
</evidence>
<dbReference type="Proteomes" id="UP000676967">
    <property type="component" value="Chromosome"/>
</dbReference>
<name>A0ABM7M5K4_9ACTN</name>
<protein>
    <recommendedName>
        <fullName evidence="1">AAA+ ATPase domain-containing protein</fullName>
    </recommendedName>
</protein>